<gene>
    <name evidence="2" type="ORF">SDC9_148007</name>
</gene>
<dbReference type="Pfam" id="PF08241">
    <property type="entry name" value="Methyltransf_11"/>
    <property type="match status" value="1"/>
</dbReference>
<dbReference type="Gene3D" id="3.40.50.150">
    <property type="entry name" value="Vaccinia Virus protein VP39"/>
    <property type="match status" value="1"/>
</dbReference>
<proteinExistence type="predicted"/>
<protein>
    <recommendedName>
        <fullName evidence="1">Methyltransferase type 11 domain-containing protein</fullName>
    </recommendedName>
</protein>
<dbReference type="AlphaFoldDB" id="A0A645EI34"/>
<sequence length="112" mass="12486">MLSDADASFDSVISNGSLHEWEKPLCAFEEIHRVLRPGGRYCITDLRRDIYPVIKKLMYYTTQPKAMRAGMITSLMAAYTVCEITELLRNSALCGAAVTCDLFGLCISGKKE</sequence>
<dbReference type="CDD" id="cd02440">
    <property type="entry name" value="AdoMet_MTases"/>
    <property type="match status" value="1"/>
</dbReference>
<accession>A0A645EI34</accession>
<evidence type="ECO:0000259" key="1">
    <source>
        <dbReference type="Pfam" id="PF08241"/>
    </source>
</evidence>
<reference evidence="2" key="1">
    <citation type="submission" date="2019-08" db="EMBL/GenBank/DDBJ databases">
        <authorList>
            <person name="Kucharzyk K."/>
            <person name="Murdoch R.W."/>
            <person name="Higgins S."/>
            <person name="Loffler F."/>
        </authorList>
    </citation>
    <scope>NUCLEOTIDE SEQUENCE</scope>
</reference>
<evidence type="ECO:0000313" key="2">
    <source>
        <dbReference type="EMBL" id="MPN00809.1"/>
    </source>
</evidence>
<name>A0A645EI34_9ZZZZ</name>
<dbReference type="GO" id="GO:0008757">
    <property type="term" value="F:S-adenosylmethionine-dependent methyltransferase activity"/>
    <property type="evidence" value="ECO:0007669"/>
    <property type="project" value="InterPro"/>
</dbReference>
<feature type="domain" description="Methyltransferase type 11" evidence="1">
    <location>
        <begin position="5"/>
        <end position="43"/>
    </location>
</feature>
<organism evidence="2">
    <name type="scientific">bioreactor metagenome</name>
    <dbReference type="NCBI Taxonomy" id="1076179"/>
    <lineage>
        <taxon>unclassified sequences</taxon>
        <taxon>metagenomes</taxon>
        <taxon>ecological metagenomes</taxon>
    </lineage>
</organism>
<comment type="caution">
    <text evidence="2">The sequence shown here is derived from an EMBL/GenBank/DDBJ whole genome shotgun (WGS) entry which is preliminary data.</text>
</comment>
<dbReference type="InterPro" id="IPR029063">
    <property type="entry name" value="SAM-dependent_MTases_sf"/>
</dbReference>
<dbReference type="InterPro" id="IPR013216">
    <property type="entry name" value="Methyltransf_11"/>
</dbReference>
<dbReference type="EMBL" id="VSSQ01046837">
    <property type="protein sequence ID" value="MPN00809.1"/>
    <property type="molecule type" value="Genomic_DNA"/>
</dbReference>
<dbReference type="SUPFAM" id="SSF53335">
    <property type="entry name" value="S-adenosyl-L-methionine-dependent methyltransferases"/>
    <property type="match status" value="1"/>
</dbReference>